<accession>A0A2T0W4S1</accession>
<evidence type="ECO:0000313" key="2">
    <source>
        <dbReference type="Proteomes" id="UP000238007"/>
    </source>
</evidence>
<dbReference type="EMBL" id="PVTP01000001">
    <property type="protein sequence ID" value="PRY80466.1"/>
    <property type="molecule type" value="Genomic_DNA"/>
</dbReference>
<keyword evidence="2" id="KW-1185">Reference proteome</keyword>
<dbReference type="Proteomes" id="UP000238007">
    <property type="component" value="Unassembled WGS sequence"/>
</dbReference>
<dbReference type="AlphaFoldDB" id="A0A2T0W4S1"/>
<sequence>MKYAFLLALALAACAPTPTELPEGFDPTFEF</sequence>
<proteinExistence type="predicted"/>
<comment type="caution">
    <text evidence="1">The sequence shown here is derived from an EMBL/GenBank/DDBJ whole genome shotgun (WGS) entry which is preliminary data.</text>
</comment>
<name>A0A2T0W4S1_9RHOB</name>
<organism evidence="1 2">
    <name type="scientific">Yoonia maritima</name>
    <dbReference type="NCBI Taxonomy" id="1435347"/>
    <lineage>
        <taxon>Bacteria</taxon>
        <taxon>Pseudomonadati</taxon>
        <taxon>Pseudomonadota</taxon>
        <taxon>Alphaproteobacteria</taxon>
        <taxon>Rhodobacterales</taxon>
        <taxon>Paracoccaceae</taxon>
        <taxon>Yoonia</taxon>
    </lineage>
</organism>
<gene>
    <name evidence="1" type="ORF">CLV80_101320</name>
</gene>
<reference evidence="1 2" key="1">
    <citation type="submission" date="2018-03" db="EMBL/GenBank/DDBJ databases">
        <title>Genomic Encyclopedia of Archaeal and Bacterial Type Strains, Phase II (KMG-II): from individual species to whole genera.</title>
        <authorList>
            <person name="Goeker M."/>
        </authorList>
    </citation>
    <scope>NUCLEOTIDE SEQUENCE [LARGE SCALE GENOMIC DNA]</scope>
    <source>
        <strain evidence="1 2">DSM 101533</strain>
    </source>
</reference>
<evidence type="ECO:0000313" key="1">
    <source>
        <dbReference type="EMBL" id="PRY80466.1"/>
    </source>
</evidence>
<protein>
    <submittedName>
        <fullName evidence="1">Uncharacterized protein</fullName>
    </submittedName>
</protein>